<keyword evidence="3 5" id="KW-0378">Hydrolase</keyword>
<feature type="domain" description="Exonuclease VII large subunit C-terminal" evidence="7">
    <location>
        <begin position="125"/>
        <end position="415"/>
    </location>
</feature>
<dbReference type="Pfam" id="PF13742">
    <property type="entry name" value="tRNA_anti_2"/>
    <property type="match status" value="1"/>
</dbReference>
<evidence type="ECO:0000313" key="10">
    <source>
        <dbReference type="Proteomes" id="UP000886893"/>
    </source>
</evidence>
<evidence type="ECO:0000313" key="9">
    <source>
        <dbReference type="EMBL" id="HIT17661.1"/>
    </source>
</evidence>
<comment type="function">
    <text evidence="5">Bidirectionally degrades single-stranded DNA into large acid-insoluble oligonucleotides, which are then degraded further into small acid-soluble oligonucleotides.</text>
</comment>
<organism evidence="9 10">
    <name type="scientific">Candidatus Caccosoma faecigallinarum</name>
    <dbReference type="NCBI Taxonomy" id="2840720"/>
    <lineage>
        <taxon>Bacteria</taxon>
        <taxon>Bacillati</taxon>
        <taxon>Bacillota</taxon>
        <taxon>Bacillota incertae sedis</taxon>
        <taxon>Candidatus Caccosoma</taxon>
    </lineage>
</organism>
<keyword evidence="4 5" id="KW-0269">Exonuclease</keyword>
<comment type="caution">
    <text evidence="9">The sequence shown here is derived from an EMBL/GenBank/DDBJ whole genome shotgun (WGS) entry which is preliminary data.</text>
</comment>
<evidence type="ECO:0000256" key="4">
    <source>
        <dbReference type="ARBA" id="ARBA00022839"/>
    </source>
</evidence>
<dbReference type="EC" id="3.1.11.6" evidence="5"/>
<dbReference type="Pfam" id="PF02601">
    <property type="entry name" value="Exonuc_VII_L"/>
    <property type="match status" value="1"/>
</dbReference>
<reference evidence="9" key="2">
    <citation type="journal article" date="2021" name="PeerJ">
        <title>Extensive microbial diversity within the chicken gut microbiome revealed by metagenomics and culture.</title>
        <authorList>
            <person name="Gilroy R."/>
            <person name="Ravi A."/>
            <person name="Getino M."/>
            <person name="Pursley I."/>
            <person name="Horton D.L."/>
            <person name="Alikhan N.F."/>
            <person name="Baker D."/>
            <person name="Gharbi K."/>
            <person name="Hall N."/>
            <person name="Watson M."/>
            <person name="Adriaenssens E.M."/>
            <person name="Foster-Nyarko E."/>
            <person name="Jarju S."/>
            <person name="Secka A."/>
            <person name="Antonio M."/>
            <person name="Oren A."/>
            <person name="Chaudhuri R.R."/>
            <person name="La Ragione R."/>
            <person name="Hildebrand F."/>
            <person name="Pallen M.J."/>
        </authorList>
    </citation>
    <scope>NUCLEOTIDE SEQUENCE</scope>
    <source>
        <strain evidence="9">14508</strain>
    </source>
</reference>
<evidence type="ECO:0000259" key="7">
    <source>
        <dbReference type="Pfam" id="PF02601"/>
    </source>
</evidence>
<dbReference type="InterPro" id="IPR003753">
    <property type="entry name" value="Exonuc_VII_L"/>
</dbReference>
<dbReference type="HAMAP" id="MF_00378">
    <property type="entry name" value="Exonuc_7_L"/>
    <property type="match status" value="1"/>
</dbReference>
<dbReference type="InterPro" id="IPR020579">
    <property type="entry name" value="Exonuc_VII_lsu_C"/>
</dbReference>
<evidence type="ECO:0000256" key="6">
    <source>
        <dbReference type="RuleBase" id="RU004355"/>
    </source>
</evidence>
<dbReference type="AlphaFoldDB" id="A0A9D1G9Q4"/>
<dbReference type="GO" id="GO:0009318">
    <property type="term" value="C:exodeoxyribonuclease VII complex"/>
    <property type="evidence" value="ECO:0007669"/>
    <property type="project" value="UniProtKB-UniRule"/>
</dbReference>
<gene>
    <name evidence="5 9" type="primary">xseA</name>
    <name evidence="9" type="ORF">IAD04_04750</name>
</gene>
<evidence type="ECO:0000256" key="5">
    <source>
        <dbReference type="HAMAP-Rule" id="MF_00378"/>
    </source>
</evidence>
<dbReference type="EMBL" id="DVKI01000147">
    <property type="protein sequence ID" value="HIT17661.1"/>
    <property type="molecule type" value="Genomic_DNA"/>
</dbReference>
<comment type="subcellular location">
    <subcellularLocation>
        <location evidence="5 6">Cytoplasm</location>
    </subcellularLocation>
</comment>
<protein>
    <recommendedName>
        <fullName evidence="5">Exodeoxyribonuclease 7 large subunit</fullName>
        <ecNumber evidence="5">3.1.11.6</ecNumber>
    </recommendedName>
    <alternativeName>
        <fullName evidence="5">Exodeoxyribonuclease VII large subunit</fullName>
        <shortName evidence="5">Exonuclease VII large subunit</shortName>
    </alternativeName>
</protein>
<dbReference type="GO" id="GO:0006308">
    <property type="term" value="P:DNA catabolic process"/>
    <property type="evidence" value="ECO:0007669"/>
    <property type="project" value="UniProtKB-UniRule"/>
</dbReference>
<dbReference type="CDD" id="cd04489">
    <property type="entry name" value="ExoVII_LU_OBF"/>
    <property type="match status" value="1"/>
</dbReference>
<evidence type="ECO:0000259" key="8">
    <source>
        <dbReference type="Pfam" id="PF13742"/>
    </source>
</evidence>
<dbReference type="PANTHER" id="PTHR30008:SF0">
    <property type="entry name" value="EXODEOXYRIBONUCLEASE 7 LARGE SUBUNIT"/>
    <property type="match status" value="1"/>
</dbReference>
<dbReference type="GO" id="GO:0003676">
    <property type="term" value="F:nucleic acid binding"/>
    <property type="evidence" value="ECO:0007669"/>
    <property type="project" value="InterPro"/>
</dbReference>
<proteinExistence type="inferred from homology"/>
<reference evidence="9" key="1">
    <citation type="submission" date="2020-10" db="EMBL/GenBank/DDBJ databases">
        <authorList>
            <person name="Gilroy R."/>
        </authorList>
    </citation>
    <scope>NUCLEOTIDE SEQUENCE</scope>
    <source>
        <strain evidence="9">14508</strain>
    </source>
</reference>
<accession>A0A9D1G9Q4</accession>
<evidence type="ECO:0000256" key="2">
    <source>
        <dbReference type="ARBA" id="ARBA00022722"/>
    </source>
</evidence>
<dbReference type="PANTHER" id="PTHR30008">
    <property type="entry name" value="EXODEOXYRIBONUCLEASE 7 LARGE SUBUNIT"/>
    <property type="match status" value="1"/>
</dbReference>
<dbReference type="Proteomes" id="UP000886893">
    <property type="component" value="Unassembled WGS sequence"/>
</dbReference>
<feature type="domain" description="OB-fold nucleic acid binding" evidence="8">
    <location>
        <begin position="7"/>
        <end position="100"/>
    </location>
</feature>
<comment type="subunit">
    <text evidence="5">Heterooligomer composed of large and small subunits.</text>
</comment>
<name>A0A9D1G9Q4_9FIRM</name>
<dbReference type="NCBIfam" id="TIGR00237">
    <property type="entry name" value="xseA"/>
    <property type="match status" value="1"/>
</dbReference>
<evidence type="ECO:0000256" key="3">
    <source>
        <dbReference type="ARBA" id="ARBA00022801"/>
    </source>
</evidence>
<dbReference type="InterPro" id="IPR025824">
    <property type="entry name" value="OB-fold_nuc-bd_dom"/>
</dbReference>
<comment type="similarity">
    <text evidence="5 6">Belongs to the XseA family.</text>
</comment>
<comment type="catalytic activity">
    <reaction evidence="5 6">
        <text>Exonucleolytic cleavage in either 5'- to 3'- or 3'- to 5'-direction to yield nucleoside 5'-phosphates.</text>
        <dbReference type="EC" id="3.1.11.6"/>
    </reaction>
</comment>
<sequence length="430" mass="49671">MDNQEFLTVSEVNKYVKTYLENNYFLREIFVKGEVSNFKRHQSGTLYFSIKDATSRINVVMFNSYANQIVTELKDGALVLIKGRLSVYEAGGTYQIQAYQVLFDSIGLLYQKYELLKKKLEAEGLFDVQHKKPLPLFPKTIGIITAPYGAAIHDMVQTIQRRWPLAQIILFPSLVQGNKAAEDIAKQIAIADHYGVDVIICGRGGGSIEDLWPFNEEIVARAIYACQTPIISAVGHQSDFTIADFVADKRGLTPTDGAMQATPKLEDVYNYFIQLKKQMFTGIQTILSIKKEKLLRQKNAYIFMHPEKIYETYRMHLDLLENQLQQSSLQMITNEKKEILHYREQIQIRFESYIKQQRLAFISKVQQLDTLSPLKILNRGYGILFQNHRHLRFAKQLHPQDQFEVRLQDGKIQAKVEKVEVFENGRKNDF</sequence>
<dbReference type="GO" id="GO:0008855">
    <property type="term" value="F:exodeoxyribonuclease VII activity"/>
    <property type="evidence" value="ECO:0007669"/>
    <property type="project" value="UniProtKB-UniRule"/>
</dbReference>
<dbReference type="GO" id="GO:0005737">
    <property type="term" value="C:cytoplasm"/>
    <property type="evidence" value="ECO:0007669"/>
    <property type="project" value="UniProtKB-SubCell"/>
</dbReference>
<evidence type="ECO:0000256" key="1">
    <source>
        <dbReference type="ARBA" id="ARBA00022490"/>
    </source>
</evidence>
<keyword evidence="1 5" id="KW-0963">Cytoplasm</keyword>
<keyword evidence="2 5" id="KW-0540">Nuclease</keyword>